<feature type="signal peptide" evidence="2">
    <location>
        <begin position="1"/>
        <end position="21"/>
    </location>
</feature>
<gene>
    <name evidence="4" type="ORF">DFR68_104569</name>
</gene>
<dbReference type="Pfam" id="PF26059">
    <property type="entry name" value="DUF8020"/>
    <property type="match status" value="1"/>
</dbReference>
<evidence type="ECO:0000256" key="2">
    <source>
        <dbReference type="SAM" id="SignalP"/>
    </source>
</evidence>
<feature type="domain" description="DUF8020" evidence="3">
    <location>
        <begin position="52"/>
        <end position="123"/>
    </location>
</feature>
<name>A0A370H7H9_9NOCA</name>
<evidence type="ECO:0000256" key="1">
    <source>
        <dbReference type="SAM" id="Phobius"/>
    </source>
</evidence>
<dbReference type="OrthoDB" id="4555586at2"/>
<protein>
    <recommendedName>
        <fullName evidence="3">DUF8020 domain-containing protein</fullName>
    </recommendedName>
</protein>
<keyword evidence="1" id="KW-1133">Transmembrane helix</keyword>
<evidence type="ECO:0000259" key="3">
    <source>
        <dbReference type="Pfam" id="PF26059"/>
    </source>
</evidence>
<proteinExistence type="predicted"/>
<keyword evidence="5" id="KW-1185">Reference proteome</keyword>
<feature type="transmembrane region" description="Helical" evidence="1">
    <location>
        <begin position="149"/>
        <end position="174"/>
    </location>
</feature>
<comment type="caution">
    <text evidence="4">The sequence shown here is derived from an EMBL/GenBank/DDBJ whole genome shotgun (WGS) entry which is preliminary data.</text>
</comment>
<organism evidence="4 5">
    <name type="scientific">Nocardia mexicana</name>
    <dbReference type="NCBI Taxonomy" id="279262"/>
    <lineage>
        <taxon>Bacteria</taxon>
        <taxon>Bacillati</taxon>
        <taxon>Actinomycetota</taxon>
        <taxon>Actinomycetes</taxon>
        <taxon>Mycobacteriales</taxon>
        <taxon>Nocardiaceae</taxon>
        <taxon>Nocardia</taxon>
    </lineage>
</organism>
<dbReference type="AlphaFoldDB" id="A0A370H7H9"/>
<dbReference type="Proteomes" id="UP000255355">
    <property type="component" value="Unassembled WGS sequence"/>
</dbReference>
<keyword evidence="1" id="KW-0472">Membrane</keyword>
<reference evidence="4 5" key="1">
    <citation type="submission" date="2018-07" db="EMBL/GenBank/DDBJ databases">
        <title>Genomic Encyclopedia of Type Strains, Phase IV (KMG-IV): sequencing the most valuable type-strain genomes for metagenomic binning, comparative biology and taxonomic classification.</title>
        <authorList>
            <person name="Goeker M."/>
        </authorList>
    </citation>
    <scope>NUCLEOTIDE SEQUENCE [LARGE SCALE GENOMIC DNA]</scope>
    <source>
        <strain evidence="4 5">DSM 44952</strain>
    </source>
</reference>
<dbReference type="EMBL" id="QQAZ01000004">
    <property type="protein sequence ID" value="RDI52081.1"/>
    <property type="molecule type" value="Genomic_DNA"/>
</dbReference>
<keyword evidence="2" id="KW-0732">Signal</keyword>
<sequence length="208" mass="20927">MKFGKITATVFMAIAATGITAATAHGESTVVNEQPAAVTAGNATSGVDHGINYHTTVSPTNMAITTTIENGKFEPAQNGAAVLESNDGAAVTEVPQTYEIAGRSIAIAQQIGADGRTLTLTPQMTPEDISELKNVSSFDNLMAQVQKNLAGVIIGGCLGGFLGGLLGFGIFSLITGPLGLVLGAVAGGYAMGGQEFLDAVTAVATGQP</sequence>
<dbReference type="InterPro" id="IPR058333">
    <property type="entry name" value="DUF8020"/>
</dbReference>
<dbReference type="RefSeq" id="WP_068024410.1">
    <property type="nucleotide sequence ID" value="NZ_QQAZ01000004.1"/>
</dbReference>
<feature type="chain" id="PRO_5039663307" description="DUF8020 domain-containing protein" evidence="2">
    <location>
        <begin position="22"/>
        <end position="208"/>
    </location>
</feature>
<evidence type="ECO:0000313" key="4">
    <source>
        <dbReference type="EMBL" id="RDI52081.1"/>
    </source>
</evidence>
<keyword evidence="1" id="KW-0812">Transmembrane</keyword>
<accession>A0A370H7H9</accession>
<evidence type="ECO:0000313" key="5">
    <source>
        <dbReference type="Proteomes" id="UP000255355"/>
    </source>
</evidence>
<dbReference type="STRING" id="1210089.GCA_001613165_05065"/>